<organism evidence="12 13">
    <name type="scientific">Micromonospora palomenae</name>
    <dbReference type="NCBI Taxonomy" id="1461247"/>
    <lineage>
        <taxon>Bacteria</taxon>
        <taxon>Bacillati</taxon>
        <taxon>Actinomycetota</taxon>
        <taxon>Actinomycetes</taxon>
        <taxon>Micromonosporales</taxon>
        <taxon>Micromonosporaceae</taxon>
        <taxon>Micromonospora</taxon>
    </lineage>
</organism>
<keyword evidence="4" id="KW-0479">Metal-binding</keyword>
<keyword evidence="6 9" id="KW-1133">Transmembrane helix</keyword>
<keyword evidence="8 9" id="KW-0472">Membrane</keyword>
<evidence type="ECO:0000256" key="3">
    <source>
        <dbReference type="ARBA" id="ARBA00022692"/>
    </source>
</evidence>
<keyword evidence="3 9" id="KW-0812">Transmembrane</keyword>
<dbReference type="AlphaFoldDB" id="A0A561WVT6"/>
<keyword evidence="5" id="KW-0732">Signal</keyword>
<feature type="transmembrane region" description="Helical" evidence="9">
    <location>
        <begin position="273"/>
        <end position="290"/>
    </location>
</feature>
<dbReference type="InterPro" id="IPR007348">
    <property type="entry name" value="CopC_dom"/>
</dbReference>
<feature type="transmembrane region" description="Helical" evidence="9">
    <location>
        <begin position="195"/>
        <end position="216"/>
    </location>
</feature>
<feature type="transmembrane region" description="Helical" evidence="9">
    <location>
        <begin position="310"/>
        <end position="331"/>
    </location>
</feature>
<dbReference type="PANTHER" id="PTHR34820:SF4">
    <property type="entry name" value="INNER MEMBRANE PROTEIN YEBZ"/>
    <property type="match status" value="1"/>
</dbReference>
<reference evidence="12 13" key="1">
    <citation type="submission" date="2019-06" db="EMBL/GenBank/DDBJ databases">
        <title>Sequencing the genomes of 1000 actinobacteria strains.</title>
        <authorList>
            <person name="Klenk H.-P."/>
        </authorList>
    </citation>
    <scope>NUCLEOTIDE SEQUENCE [LARGE SCALE GENOMIC DNA]</scope>
    <source>
        <strain evidence="12 13">DSM 102131</strain>
    </source>
</reference>
<dbReference type="InterPro" id="IPR014755">
    <property type="entry name" value="Cu-Rt/internalin_Ig-like"/>
</dbReference>
<accession>A0A561WVT6</accession>
<dbReference type="InterPro" id="IPR032694">
    <property type="entry name" value="CopC/D"/>
</dbReference>
<evidence type="ECO:0000256" key="4">
    <source>
        <dbReference type="ARBA" id="ARBA00022723"/>
    </source>
</evidence>
<evidence type="ECO:0000256" key="6">
    <source>
        <dbReference type="ARBA" id="ARBA00022989"/>
    </source>
</evidence>
<dbReference type="PANTHER" id="PTHR34820">
    <property type="entry name" value="INNER MEMBRANE PROTEIN YEBZ"/>
    <property type="match status" value="1"/>
</dbReference>
<comment type="subcellular location">
    <subcellularLocation>
        <location evidence="1">Cell membrane</location>
        <topology evidence="1">Multi-pass membrane protein</topology>
    </subcellularLocation>
</comment>
<keyword evidence="2" id="KW-1003">Cell membrane</keyword>
<evidence type="ECO:0000256" key="1">
    <source>
        <dbReference type="ARBA" id="ARBA00004651"/>
    </source>
</evidence>
<dbReference type="GO" id="GO:0005886">
    <property type="term" value="C:plasma membrane"/>
    <property type="evidence" value="ECO:0007669"/>
    <property type="project" value="UniProtKB-SubCell"/>
</dbReference>
<evidence type="ECO:0000256" key="5">
    <source>
        <dbReference type="ARBA" id="ARBA00022729"/>
    </source>
</evidence>
<dbReference type="GO" id="GO:0046688">
    <property type="term" value="P:response to copper ion"/>
    <property type="evidence" value="ECO:0007669"/>
    <property type="project" value="InterPro"/>
</dbReference>
<dbReference type="SUPFAM" id="SSF81296">
    <property type="entry name" value="E set domains"/>
    <property type="match status" value="1"/>
</dbReference>
<dbReference type="InterPro" id="IPR008457">
    <property type="entry name" value="Cu-R_CopD_dom"/>
</dbReference>
<dbReference type="Proteomes" id="UP000319927">
    <property type="component" value="Unassembled WGS sequence"/>
</dbReference>
<gene>
    <name evidence="12" type="ORF">FHX75_111124</name>
</gene>
<evidence type="ECO:0000256" key="2">
    <source>
        <dbReference type="ARBA" id="ARBA00022475"/>
    </source>
</evidence>
<evidence type="ECO:0000256" key="8">
    <source>
        <dbReference type="ARBA" id="ARBA00023136"/>
    </source>
</evidence>
<dbReference type="EMBL" id="VIXA01000001">
    <property type="protein sequence ID" value="TWG27973.1"/>
    <property type="molecule type" value="Genomic_DNA"/>
</dbReference>
<dbReference type="Pfam" id="PF04234">
    <property type="entry name" value="CopC"/>
    <property type="match status" value="1"/>
</dbReference>
<protein>
    <submittedName>
        <fullName evidence="12">Copper transport protein</fullName>
    </submittedName>
</protein>
<dbReference type="InterPro" id="IPR014756">
    <property type="entry name" value="Ig_E-set"/>
</dbReference>
<sequence>MHAPALNRTAVRSEPLVVRTRTAALLGLLLALLSVPLTPPVPAAAHAVLVATSPVRDAVIGSPPREVMVTFSEPVSPVAGRVQVLGPDGRKVHTGEPVVRGGTLRIPVRVPDRPLGTYLVSYRVISADSHPVAGSFTYSAGAPSATPPPPDGRTRTSGALAPAARYVGYLGLVLAVGPVLLGVGMWPRRRSRRPVVVAAWAGLGLVVVATAGQWVAQAADMVGAPVGELSPADLRAVGASDVGPVLGARLALVGVAAALLPAVVAGRSGRGRRVTLAVVGVAALTTWPLAGHPVAAPLPPVSVAVGVVHLAAMAVWAGGLLTLVAFLLPGLHERVRARVLPAWSRLATLAVCWLVASGVAQAAVELGRPAALLDTTYGRLLCGKAALLAVVLAVAAGQRRLVRRGLAAGRPGRVSRAAGVELVATALVLALSAVLVQTPPGRTDGTEAARASREGVAQTLTSGLYTLQFDVYPVRVGRPNSLHAYVYTPQGQALPVVEWTVSLALPAAGVEPVRVPVDTPEPHHASAEVTFPVRGEWTLRFTARTSDVDQATVTATVPVG</sequence>
<feature type="transmembrane region" description="Helical" evidence="9">
    <location>
        <begin position="166"/>
        <end position="183"/>
    </location>
</feature>
<name>A0A561WVT6_9ACTN</name>
<proteinExistence type="predicted"/>
<feature type="domain" description="CopC" evidence="10">
    <location>
        <begin position="46"/>
        <end position="139"/>
    </location>
</feature>
<keyword evidence="7" id="KW-0186">Copper</keyword>
<feature type="transmembrane region" description="Helical" evidence="9">
    <location>
        <begin position="246"/>
        <end position="266"/>
    </location>
</feature>
<comment type="caution">
    <text evidence="12">The sequence shown here is derived from an EMBL/GenBank/DDBJ whole genome shotgun (WGS) entry which is preliminary data.</text>
</comment>
<evidence type="ECO:0000256" key="7">
    <source>
        <dbReference type="ARBA" id="ARBA00023008"/>
    </source>
</evidence>
<keyword evidence="13" id="KW-1185">Reference proteome</keyword>
<dbReference type="GO" id="GO:0005507">
    <property type="term" value="F:copper ion binding"/>
    <property type="evidence" value="ECO:0007669"/>
    <property type="project" value="InterPro"/>
</dbReference>
<feature type="domain" description="Copper resistance protein D" evidence="11">
    <location>
        <begin position="338"/>
        <end position="435"/>
    </location>
</feature>
<dbReference type="GO" id="GO:0042597">
    <property type="term" value="C:periplasmic space"/>
    <property type="evidence" value="ECO:0007669"/>
    <property type="project" value="InterPro"/>
</dbReference>
<evidence type="ECO:0000259" key="11">
    <source>
        <dbReference type="Pfam" id="PF05425"/>
    </source>
</evidence>
<feature type="transmembrane region" description="Helical" evidence="9">
    <location>
        <begin position="343"/>
        <end position="364"/>
    </location>
</feature>
<evidence type="ECO:0000259" key="10">
    <source>
        <dbReference type="Pfam" id="PF04234"/>
    </source>
</evidence>
<feature type="transmembrane region" description="Helical" evidence="9">
    <location>
        <begin position="376"/>
        <end position="396"/>
    </location>
</feature>
<feature type="transmembrane region" description="Helical" evidence="9">
    <location>
        <begin position="417"/>
        <end position="436"/>
    </location>
</feature>
<evidence type="ECO:0000256" key="9">
    <source>
        <dbReference type="SAM" id="Phobius"/>
    </source>
</evidence>
<evidence type="ECO:0000313" key="13">
    <source>
        <dbReference type="Proteomes" id="UP000319927"/>
    </source>
</evidence>
<evidence type="ECO:0000313" key="12">
    <source>
        <dbReference type="EMBL" id="TWG27973.1"/>
    </source>
</evidence>
<dbReference type="Pfam" id="PF05425">
    <property type="entry name" value="CopD"/>
    <property type="match status" value="1"/>
</dbReference>
<dbReference type="Gene3D" id="2.60.40.1220">
    <property type="match status" value="1"/>
</dbReference>
<dbReference type="GO" id="GO:0006825">
    <property type="term" value="P:copper ion transport"/>
    <property type="evidence" value="ECO:0007669"/>
    <property type="project" value="InterPro"/>
</dbReference>